<organism evidence="1 2">
    <name type="scientific">Bartonella alsatica IBS 382</name>
    <dbReference type="NCBI Taxonomy" id="1094551"/>
    <lineage>
        <taxon>Bacteria</taxon>
        <taxon>Pseudomonadati</taxon>
        <taxon>Pseudomonadota</taxon>
        <taxon>Alphaproteobacteria</taxon>
        <taxon>Hyphomicrobiales</taxon>
        <taxon>Bartonellaceae</taxon>
        <taxon>Bartonella</taxon>
    </lineage>
</organism>
<sequence length="33" mass="3905">MNSTPLSITASSFWRLSRDKKILTDWKNFSLFI</sequence>
<dbReference type="HOGENOM" id="CLU_3380686_0_0_5"/>
<evidence type="ECO:0000313" key="1">
    <source>
        <dbReference type="EMBL" id="EJF75324.1"/>
    </source>
</evidence>
<gene>
    <name evidence="1" type="ORF">MEC_00800</name>
</gene>
<comment type="caution">
    <text evidence="1">The sequence shown here is derived from an EMBL/GenBank/DDBJ whole genome shotgun (WGS) entry which is preliminary data.</text>
</comment>
<dbReference type="EMBL" id="AIME01000004">
    <property type="protein sequence ID" value="EJF75324.1"/>
    <property type="molecule type" value="Genomic_DNA"/>
</dbReference>
<dbReference type="AlphaFoldDB" id="J0PYK8"/>
<evidence type="ECO:0000313" key="2">
    <source>
        <dbReference type="Proteomes" id="UP000008761"/>
    </source>
</evidence>
<protein>
    <submittedName>
        <fullName evidence="1">Uncharacterized protein</fullName>
    </submittedName>
</protein>
<name>J0PYK8_9HYPH</name>
<reference evidence="1 2" key="1">
    <citation type="submission" date="2012-03" db="EMBL/GenBank/DDBJ databases">
        <title>The Genome Sequence of Bartonella alsatica IBS 382.</title>
        <authorList>
            <consortium name="The Broad Institute Genome Sequencing Platform"/>
            <consortium name="The Broad Institute Genome Sequencing Center for Infectious Disease"/>
            <person name="Feldgarden M."/>
            <person name="Kirby J."/>
            <person name="Kosoy M."/>
            <person name="Birtles R."/>
            <person name="Probert W.S."/>
            <person name="Chiaraviglio L."/>
            <person name="Young S.K."/>
            <person name="Zeng Q."/>
            <person name="Gargeya S."/>
            <person name="Fitzgerald M."/>
            <person name="Haas B."/>
            <person name="Abouelleil A."/>
            <person name="Alvarado L."/>
            <person name="Arachchi H.M."/>
            <person name="Berlin A."/>
            <person name="Chapman S.B."/>
            <person name="Gearin G."/>
            <person name="Goldberg J."/>
            <person name="Griggs A."/>
            <person name="Gujja S."/>
            <person name="Hansen M."/>
            <person name="Heiman D."/>
            <person name="Howarth C."/>
            <person name="Larimer J."/>
            <person name="Lui A."/>
            <person name="MacDonald P.J.P."/>
            <person name="McCowen C."/>
            <person name="Montmayeur A."/>
            <person name="Murphy C."/>
            <person name="Neiman D."/>
            <person name="Pearson M."/>
            <person name="Priest M."/>
            <person name="Roberts A."/>
            <person name="Saif S."/>
            <person name="Shea T."/>
            <person name="Sisk P."/>
            <person name="Stolte C."/>
            <person name="Sykes S."/>
            <person name="Wortman J."/>
            <person name="Nusbaum C."/>
            <person name="Birren B."/>
        </authorList>
    </citation>
    <scope>NUCLEOTIDE SEQUENCE [LARGE SCALE GENOMIC DNA]</scope>
    <source>
        <strain evidence="1 2">IBS 382</strain>
    </source>
</reference>
<dbReference type="Proteomes" id="UP000008761">
    <property type="component" value="Unassembled WGS sequence"/>
</dbReference>
<accession>J0PYK8</accession>
<proteinExistence type="predicted"/>